<dbReference type="Proteomes" id="UP001355298">
    <property type="component" value="Unassembled WGS sequence"/>
</dbReference>
<keyword evidence="1" id="KW-1133">Transmembrane helix</keyword>
<sequence length="320" mass="37305">MIRLFKNILIYGILILMVLEGLVRVFHLHNDLPERYVAKDGILKWVPGQNGYTVYGNRRQNFAEYHINSSGYNSYREFKPTDNKTEIAIIGDSYIEGFHQNYYNSIGKQVENKLDNVEVYEYGHSSNDLADQLYLIHANREKFDKVDYVILYVKYENDLKRPEYEFIPREPLFPLLRHSKLVVYLLNIGILDPVKNLHQKLNSLKNGMLAGGDNQQGAPKDKPKIDRDSLYLENFKSLVSKYGFDKSKTAILLDSRITNSDFLAYLKQEHINVIDFSVPFEEAGGHRRTTLIYDRHWNHTGRKIIAAEISTYLQKVFSKE</sequence>
<dbReference type="EMBL" id="JAYMGW010000009">
    <property type="protein sequence ID" value="MEC4266004.1"/>
    <property type="molecule type" value="Genomic_DNA"/>
</dbReference>
<keyword evidence="3" id="KW-1185">Reference proteome</keyword>
<evidence type="ECO:0000313" key="3">
    <source>
        <dbReference type="Proteomes" id="UP001355298"/>
    </source>
</evidence>
<name>A0ABU6ISN6_9FLAO</name>
<dbReference type="SUPFAM" id="SSF52266">
    <property type="entry name" value="SGNH hydrolase"/>
    <property type="match status" value="1"/>
</dbReference>
<reference evidence="2 3" key="1">
    <citation type="submission" date="2024-01" db="EMBL/GenBank/DDBJ databases">
        <title>The strains designed SYSU M86414 and SYSU M84420 isolated from the marine sediment in San Sha City (Hainan Province, China).</title>
        <authorList>
            <person name="Guo D."/>
        </authorList>
    </citation>
    <scope>NUCLEOTIDE SEQUENCE [LARGE SCALE GENOMIC DNA]</scope>
    <source>
        <strain evidence="2 3">SYSU M84420</strain>
    </source>
</reference>
<dbReference type="InterPro" id="IPR036514">
    <property type="entry name" value="SGNH_hydro_sf"/>
</dbReference>
<organism evidence="2 3">
    <name type="scientific">Flagellimonas halotolerans</name>
    <dbReference type="NCBI Taxonomy" id="3112164"/>
    <lineage>
        <taxon>Bacteria</taxon>
        <taxon>Pseudomonadati</taxon>
        <taxon>Bacteroidota</taxon>
        <taxon>Flavobacteriia</taxon>
        <taxon>Flavobacteriales</taxon>
        <taxon>Flavobacteriaceae</taxon>
        <taxon>Flagellimonas</taxon>
    </lineage>
</organism>
<proteinExistence type="predicted"/>
<dbReference type="Gene3D" id="3.40.50.1110">
    <property type="entry name" value="SGNH hydrolase"/>
    <property type="match status" value="1"/>
</dbReference>
<evidence type="ECO:0000313" key="2">
    <source>
        <dbReference type="EMBL" id="MEC4266004.1"/>
    </source>
</evidence>
<accession>A0ABU6ISN6</accession>
<keyword evidence="1" id="KW-0812">Transmembrane</keyword>
<protein>
    <recommendedName>
        <fullName evidence="4">SGNH/GDSL hydrolase family protein</fullName>
    </recommendedName>
</protein>
<evidence type="ECO:0000256" key="1">
    <source>
        <dbReference type="SAM" id="Phobius"/>
    </source>
</evidence>
<feature type="transmembrane region" description="Helical" evidence="1">
    <location>
        <begin position="7"/>
        <end position="26"/>
    </location>
</feature>
<dbReference type="RefSeq" id="WP_326278968.1">
    <property type="nucleotide sequence ID" value="NZ_JAYKYV010000009.1"/>
</dbReference>
<gene>
    <name evidence="2" type="ORF">VOP03_11665</name>
</gene>
<keyword evidence="1" id="KW-0472">Membrane</keyword>
<comment type="caution">
    <text evidence="2">The sequence shown here is derived from an EMBL/GenBank/DDBJ whole genome shotgun (WGS) entry which is preliminary data.</text>
</comment>
<evidence type="ECO:0008006" key="4">
    <source>
        <dbReference type="Google" id="ProtNLM"/>
    </source>
</evidence>